<evidence type="ECO:0000313" key="1">
    <source>
        <dbReference type="EMBL" id="ADL50995.1"/>
    </source>
</evidence>
<dbReference type="Pfam" id="PF08282">
    <property type="entry name" value="Hydrolase_3"/>
    <property type="match status" value="1"/>
</dbReference>
<protein>
    <submittedName>
        <fullName evidence="1">HAD-superfamily hydrolase, subfamily IIB</fullName>
    </submittedName>
</protein>
<dbReference type="GO" id="GO:0005829">
    <property type="term" value="C:cytosol"/>
    <property type="evidence" value="ECO:0007669"/>
    <property type="project" value="TreeGrafter"/>
</dbReference>
<dbReference type="NCBIfam" id="TIGR00099">
    <property type="entry name" value="Cof-subfamily"/>
    <property type="match status" value="1"/>
</dbReference>
<organism evidence="1 2">
    <name type="scientific">Clostridium cellulovorans (strain ATCC 35296 / DSM 3052 / OCM 3 / 743B)</name>
    <dbReference type="NCBI Taxonomy" id="573061"/>
    <lineage>
        <taxon>Bacteria</taxon>
        <taxon>Bacillati</taxon>
        <taxon>Bacillota</taxon>
        <taxon>Clostridia</taxon>
        <taxon>Eubacteriales</taxon>
        <taxon>Clostridiaceae</taxon>
        <taxon>Clostridium</taxon>
    </lineage>
</organism>
<dbReference type="Gene3D" id="3.30.1240.10">
    <property type="match status" value="1"/>
</dbReference>
<evidence type="ECO:0000313" key="2">
    <source>
        <dbReference type="Proteomes" id="UP000002730"/>
    </source>
</evidence>
<sequence>MIKLLVSDMDGTLTYDDEATEAFHIMTARVNQKNRDAISELIENDIVFAVATGRLLKDVGSNFPEEELDFHVISQNGSYTYGLKGEVLRQDTYSEKQIKEVVDYLHKEGLNFICSVKDCYYRFVYDKDNVDFETKVSEFTKYVHNVEELYGLEICTITALGHGYEELNEIYEKIIRDLPNDLNIGITGPTTIDINMKHITKGNAVLQLAELLGIKKEEVAVIGDSFNDLSMFEMFEESYVMSHGNTEVKKHAKYEVDVFYQCVDKILAMKKKS</sequence>
<keyword evidence="2" id="KW-1185">Reference proteome</keyword>
<dbReference type="GO" id="GO:0016791">
    <property type="term" value="F:phosphatase activity"/>
    <property type="evidence" value="ECO:0007669"/>
    <property type="project" value="TreeGrafter"/>
</dbReference>
<dbReference type="KEGG" id="ccb:Clocel_1240"/>
<dbReference type="RefSeq" id="WP_010076148.1">
    <property type="nucleotide sequence ID" value="NC_014393.1"/>
</dbReference>
<dbReference type="InterPro" id="IPR000150">
    <property type="entry name" value="Cof"/>
</dbReference>
<keyword evidence="1" id="KW-0378">Hydrolase</keyword>
<dbReference type="eggNOG" id="COG0561">
    <property type="taxonomic scope" value="Bacteria"/>
</dbReference>
<dbReference type="PANTHER" id="PTHR10000:SF8">
    <property type="entry name" value="HAD SUPERFAMILY HYDROLASE-LIKE, TYPE 3"/>
    <property type="match status" value="1"/>
</dbReference>
<dbReference type="NCBIfam" id="TIGR01484">
    <property type="entry name" value="HAD-SF-IIB"/>
    <property type="match status" value="1"/>
</dbReference>
<name>D9SUU0_CLOC7</name>
<dbReference type="SUPFAM" id="SSF56784">
    <property type="entry name" value="HAD-like"/>
    <property type="match status" value="1"/>
</dbReference>
<dbReference type="HOGENOM" id="CLU_044146_3_1_9"/>
<dbReference type="InterPro" id="IPR036412">
    <property type="entry name" value="HAD-like_sf"/>
</dbReference>
<dbReference type="EMBL" id="CP002160">
    <property type="protein sequence ID" value="ADL50995.1"/>
    <property type="molecule type" value="Genomic_DNA"/>
</dbReference>
<dbReference type="OrthoDB" id="9781413at2"/>
<dbReference type="STRING" id="573061.Clocel_1240"/>
<dbReference type="InterPro" id="IPR023214">
    <property type="entry name" value="HAD_sf"/>
</dbReference>
<dbReference type="Proteomes" id="UP000002730">
    <property type="component" value="Chromosome"/>
</dbReference>
<dbReference type="AlphaFoldDB" id="D9SUU0"/>
<gene>
    <name evidence="1" type="ordered locus">Clocel_1240</name>
</gene>
<accession>D9SUU0</accession>
<reference evidence="1 2" key="1">
    <citation type="submission" date="2010-08" db="EMBL/GenBank/DDBJ databases">
        <title>Complete sequence of Clostridium cellulovorans 743B.</title>
        <authorList>
            <consortium name="US DOE Joint Genome Institute"/>
            <person name="Lucas S."/>
            <person name="Copeland A."/>
            <person name="Lapidus A."/>
            <person name="Cheng J.-F."/>
            <person name="Bruce D."/>
            <person name="Goodwin L."/>
            <person name="Pitluck S."/>
            <person name="Chertkov O."/>
            <person name="Detter J.C."/>
            <person name="Han C."/>
            <person name="Tapia R."/>
            <person name="Land M."/>
            <person name="Hauser L."/>
            <person name="Chang Y.-J."/>
            <person name="Jeffries C."/>
            <person name="Kyrpides N."/>
            <person name="Ivanova N."/>
            <person name="Mikhailova N."/>
            <person name="Hemme C.L."/>
            <person name="Woyke T."/>
        </authorList>
    </citation>
    <scope>NUCLEOTIDE SEQUENCE [LARGE SCALE GENOMIC DNA]</scope>
    <source>
        <strain evidence="2">ATCC 35296 / DSM 3052 / OCM 3 / 743B</strain>
    </source>
</reference>
<dbReference type="GO" id="GO:0000287">
    <property type="term" value="F:magnesium ion binding"/>
    <property type="evidence" value="ECO:0007669"/>
    <property type="project" value="TreeGrafter"/>
</dbReference>
<proteinExistence type="predicted"/>
<dbReference type="PANTHER" id="PTHR10000">
    <property type="entry name" value="PHOSPHOSERINE PHOSPHATASE"/>
    <property type="match status" value="1"/>
</dbReference>
<dbReference type="InterPro" id="IPR006379">
    <property type="entry name" value="HAD-SF_hydro_IIB"/>
</dbReference>
<dbReference type="Gene3D" id="3.40.50.1000">
    <property type="entry name" value="HAD superfamily/HAD-like"/>
    <property type="match status" value="1"/>
</dbReference>